<protein>
    <recommendedName>
        <fullName evidence="6">Notch ligand N-terminal domain-containing protein</fullName>
    </recommendedName>
</protein>
<evidence type="ECO:0000256" key="5">
    <source>
        <dbReference type="SAM" id="SignalP"/>
    </source>
</evidence>
<evidence type="ECO:0000259" key="6">
    <source>
        <dbReference type="Pfam" id="PF07657"/>
    </source>
</evidence>
<organism evidence="7 8">
    <name type="scientific">Scyliorhinus torazame</name>
    <name type="common">Cloudy catshark</name>
    <name type="synonym">Catulus torazame</name>
    <dbReference type="NCBI Taxonomy" id="75743"/>
    <lineage>
        <taxon>Eukaryota</taxon>
        <taxon>Metazoa</taxon>
        <taxon>Chordata</taxon>
        <taxon>Craniata</taxon>
        <taxon>Vertebrata</taxon>
        <taxon>Chondrichthyes</taxon>
        <taxon>Elasmobranchii</taxon>
        <taxon>Galeomorphii</taxon>
        <taxon>Galeoidea</taxon>
        <taxon>Carcharhiniformes</taxon>
        <taxon>Scyliorhinidae</taxon>
        <taxon>Scyliorhinus</taxon>
    </lineage>
</organism>
<gene>
    <name evidence="7" type="ORF">scyTo_0007854</name>
</gene>
<dbReference type="Proteomes" id="UP000288216">
    <property type="component" value="Unassembled WGS sequence"/>
</dbReference>
<evidence type="ECO:0000313" key="7">
    <source>
        <dbReference type="EMBL" id="GCB66310.1"/>
    </source>
</evidence>
<dbReference type="STRING" id="75743.A0A401NZM9"/>
<dbReference type="GO" id="GO:0007219">
    <property type="term" value="P:Notch signaling pathway"/>
    <property type="evidence" value="ECO:0007669"/>
    <property type="project" value="InterPro"/>
</dbReference>
<evidence type="ECO:0000256" key="4">
    <source>
        <dbReference type="ARBA" id="ARBA00022989"/>
    </source>
</evidence>
<dbReference type="GO" id="GO:0016020">
    <property type="term" value="C:membrane"/>
    <property type="evidence" value="ECO:0007669"/>
    <property type="project" value="UniProtKB-SubCell"/>
</dbReference>
<accession>A0A401NZM9</accession>
<comment type="caution">
    <text evidence="7">The sequence shown here is derived from an EMBL/GenBank/DDBJ whole genome shotgun (WGS) entry which is preliminary data.</text>
</comment>
<keyword evidence="8" id="KW-1185">Reference proteome</keyword>
<feature type="chain" id="PRO_5019337875" description="Notch ligand N-terminal domain-containing protein" evidence="5">
    <location>
        <begin position="25"/>
        <end position="151"/>
    </location>
</feature>
<dbReference type="Pfam" id="PF07657">
    <property type="entry name" value="MNNL"/>
    <property type="match status" value="1"/>
</dbReference>
<keyword evidence="5" id="KW-0732">Signal</keyword>
<keyword evidence="2" id="KW-0812">Transmembrane</keyword>
<dbReference type="EMBL" id="BFAA01002924">
    <property type="protein sequence ID" value="GCB66310.1"/>
    <property type="molecule type" value="Genomic_DNA"/>
</dbReference>
<dbReference type="Gene3D" id="2.60.40.3510">
    <property type="match status" value="1"/>
</dbReference>
<dbReference type="AlphaFoldDB" id="A0A401NZM9"/>
<evidence type="ECO:0000256" key="1">
    <source>
        <dbReference type="ARBA" id="ARBA00022536"/>
    </source>
</evidence>
<feature type="domain" description="Notch ligand N-terminal" evidence="6">
    <location>
        <begin position="25"/>
        <end position="123"/>
    </location>
</feature>
<dbReference type="InterPro" id="IPR011651">
    <property type="entry name" value="Notch_ligand_N"/>
</dbReference>
<name>A0A401NZM9_SCYTO</name>
<keyword evidence="4" id="KW-1133">Transmembrane helix</keyword>
<keyword evidence="1" id="KW-0245">EGF-like domain</keyword>
<proteinExistence type="predicted"/>
<reference evidence="7 8" key="1">
    <citation type="journal article" date="2018" name="Nat. Ecol. Evol.">
        <title>Shark genomes provide insights into elasmobranch evolution and the origin of vertebrates.</title>
        <authorList>
            <person name="Hara Y"/>
            <person name="Yamaguchi K"/>
            <person name="Onimaru K"/>
            <person name="Kadota M"/>
            <person name="Koyanagi M"/>
            <person name="Keeley SD"/>
            <person name="Tatsumi K"/>
            <person name="Tanaka K"/>
            <person name="Motone F"/>
            <person name="Kageyama Y"/>
            <person name="Nozu R"/>
            <person name="Adachi N"/>
            <person name="Nishimura O"/>
            <person name="Nakagawa R"/>
            <person name="Tanegashima C"/>
            <person name="Kiyatake I"/>
            <person name="Matsumoto R"/>
            <person name="Murakumo K"/>
            <person name="Nishida K"/>
            <person name="Terakita A"/>
            <person name="Kuratani S"/>
            <person name="Sato K"/>
            <person name="Hyodo S Kuraku.S."/>
        </authorList>
    </citation>
    <scope>NUCLEOTIDE SEQUENCE [LARGE SCALE GENOMIC DNA]</scope>
</reference>
<dbReference type="OrthoDB" id="283575at2759"/>
<evidence type="ECO:0000313" key="8">
    <source>
        <dbReference type="Proteomes" id="UP000288216"/>
    </source>
</evidence>
<dbReference type="OMA" id="WIYELCA"/>
<keyword evidence="3" id="KW-0677">Repeat</keyword>
<evidence type="ECO:0000256" key="3">
    <source>
        <dbReference type="ARBA" id="ARBA00022737"/>
    </source>
</evidence>
<evidence type="ECO:0000256" key="2">
    <source>
        <dbReference type="ARBA" id="ARBA00022692"/>
    </source>
</evidence>
<sequence>MVCSRISLVAAFCFLLLRTQLSQASGQFELQINFMQNVNGELQNGNCCEGSSRNPQDRKCVRAQCDTFFKVCLKEYQSRVSPGGPCSFGSSSTPVIGGNTFNLRAGSSNSERRIVLPFSFAWPNIEGKPCFSTFDYAPLQLGSSFNFNTIA</sequence>
<keyword evidence="4" id="KW-0472">Membrane</keyword>
<feature type="signal peptide" evidence="5">
    <location>
        <begin position="1"/>
        <end position="24"/>
    </location>
</feature>